<dbReference type="GO" id="GO:0005739">
    <property type="term" value="C:mitochondrion"/>
    <property type="evidence" value="ECO:0007669"/>
    <property type="project" value="UniProtKB-SubCell"/>
</dbReference>
<evidence type="ECO:0000256" key="10">
    <source>
        <dbReference type="ARBA" id="ARBA00041978"/>
    </source>
</evidence>
<feature type="domain" description="Pseudouridine synthase RsuA/RluA-like" evidence="12">
    <location>
        <begin position="31"/>
        <end position="190"/>
    </location>
</feature>
<dbReference type="PANTHER" id="PTHR21600:SF81">
    <property type="entry name" value="21S RRNA PSEUDOURIDINE(2819) SYNTHASE"/>
    <property type="match status" value="1"/>
</dbReference>
<dbReference type="InterPro" id="IPR020103">
    <property type="entry name" value="PsdUridine_synth_cat_dom_sf"/>
</dbReference>
<keyword evidence="4" id="KW-0413">Isomerase</keyword>
<dbReference type="InterPro" id="IPR050188">
    <property type="entry name" value="RluA_PseudoU_synthase"/>
</dbReference>
<dbReference type="CDD" id="cd02869">
    <property type="entry name" value="PseudoU_synth_RluA_like"/>
    <property type="match status" value="1"/>
</dbReference>
<evidence type="ECO:0000256" key="9">
    <source>
        <dbReference type="ARBA" id="ARBA00041561"/>
    </source>
</evidence>
<dbReference type="GO" id="GO:0003723">
    <property type="term" value="F:RNA binding"/>
    <property type="evidence" value="ECO:0007669"/>
    <property type="project" value="InterPro"/>
</dbReference>
<dbReference type="OrthoDB" id="428658at2759"/>
<name>A0A165SFE9_9AGAM</name>
<dbReference type="EC" id="5.4.99.43" evidence="7"/>
<evidence type="ECO:0000256" key="11">
    <source>
        <dbReference type="ARBA" id="ARBA00042700"/>
    </source>
</evidence>
<comment type="function">
    <text evidence="6">Pseudouridylate synthase responsible for the pseudouridine-2819 formation in mitochondrial 21S rRNA. May modulate the efficiency or the fidelity of the mitochondrial translation machinery.</text>
</comment>
<comment type="subcellular location">
    <subcellularLocation>
        <location evidence="1">Mitochondrion</location>
    </subcellularLocation>
</comment>
<keyword evidence="3" id="KW-0496">Mitochondrion</keyword>
<comment type="similarity">
    <text evidence="2">Belongs to the pseudouridine synthase RluA family.</text>
</comment>
<dbReference type="STRING" id="1314782.A0A165SFE9"/>
<evidence type="ECO:0000256" key="1">
    <source>
        <dbReference type="ARBA" id="ARBA00004173"/>
    </source>
</evidence>
<dbReference type="InterPro" id="IPR006145">
    <property type="entry name" value="PsdUridine_synth_RsuA/RluA"/>
</dbReference>
<evidence type="ECO:0000256" key="8">
    <source>
        <dbReference type="ARBA" id="ARBA00040626"/>
    </source>
</evidence>
<dbReference type="AlphaFoldDB" id="A0A165SFE9"/>
<dbReference type="Pfam" id="PF00849">
    <property type="entry name" value="PseudoU_synth_2"/>
    <property type="match status" value="1"/>
</dbReference>
<gene>
    <name evidence="13" type="ORF">NEOLEDRAFT_1134307</name>
</gene>
<evidence type="ECO:0000256" key="2">
    <source>
        <dbReference type="ARBA" id="ARBA00010876"/>
    </source>
</evidence>
<sequence length="293" mass="33118">MSRRGPPVLRHSLATRVSDPMKHVIYVDKGVIILNKPSGLVCQCNSRVEKHRSMEDLSFYSLLQGLKDALGMSSPLYPVHRLDKYTTGSLILARTDRTARDLSSQFQNRTIEKIYLALVRGGRQTFPARSGQIRNYIKYDHGNALIVPERAGKPAATDWELVASSTRAPISLLRLRLLTGLKHQLRVHLAEVLKAPILGDTAHSKTEAVIDIPQNRLFLHSSRLSFFRYRSQGPNKRYRFGLTAPVPSDFRELCQALKIYPEDKEVDGGVYSDDKEITEEELADLQGQWWAAP</sequence>
<dbReference type="PANTHER" id="PTHR21600">
    <property type="entry name" value="MITOCHONDRIAL RNA PSEUDOURIDINE SYNTHASE"/>
    <property type="match status" value="1"/>
</dbReference>
<evidence type="ECO:0000256" key="3">
    <source>
        <dbReference type="ARBA" id="ARBA00023128"/>
    </source>
</evidence>
<dbReference type="Proteomes" id="UP000076761">
    <property type="component" value="Unassembled WGS sequence"/>
</dbReference>
<reference evidence="13 14" key="1">
    <citation type="journal article" date="2016" name="Mol. Biol. Evol.">
        <title>Comparative Genomics of Early-Diverging Mushroom-Forming Fungi Provides Insights into the Origins of Lignocellulose Decay Capabilities.</title>
        <authorList>
            <person name="Nagy L.G."/>
            <person name="Riley R."/>
            <person name="Tritt A."/>
            <person name="Adam C."/>
            <person name="Daum C."/>
            <person name="Floudas D."/>
            <person name="Sun H."/>
            <person name="Yadav J.S."/>
            <person name="Pangilinan J."/>
            <person name="Larsson K.H."/>
            <person name="Matsuura K."/>
            <person name="Barry K."/>
            <person name="Labutti K."/>
            <person name="Kuo R."/>
            <person name="Ohm R.A."/>
            <person name="Bhattacharya S.S."/>
            <person name="Shirouzu T."/>
            <person name="Yoshinaga Y."/>
            <person name="Martin F.M."/>
            <person name="Grigoriev I.V."/>
            <person name="Hibbett D.S."/>
        </authorList>
    </citation>
    <scope>NUCLEOTIDE SEQUENCE [LARGE SCALE GENOMIC DNA]</scope>
    <source>
        <strain evidence="13 14">HHB14362 ss-1</strain>
    </source>
</reference>
<dbReference type="Gene3D" id="3.30.2350.10">
    <property type="entry name" value="Pseudouridine synthase"/>
    <property type="match status" value="1"/>
</dbReference>
<proteinExistence type="inferred from homology"/>
<dbReference type="GO" id="GO:0160143">
    <property type="term" value="F:21S rRNA pseudouridine(2819) synthase activity"/>
    <property type="evidence" value="ECO:0007669"/>
    <property type="project" value="UniProtKB-EC"/>
</dbReference>
<accession>A0A165SFE9</accession>
<evidence type="ECO:0000256" key="7">
    <source>
        <dbReference type="ARBA" id="ARBA00038947"/>
    </source>
</evidence>
<evidence type="ECO:0000313" key="13">
    <source>
        <dbReference type="EMBL" id="KZT25077.1"/>
    </source>
</evidence>
<dbReference type="GO" id="GO:0000455">
    <property type="term" value="P:enzyme-directed rRNA pseudouridine synthesis"/>
    <property type="evidence" value="ECO:0007669"/>
    <property type="project" value="TreeGrafter"/>
</dbReference>
<evidence type="ECO:0000259" key="12">
    <source>
        <dbReference type="Pfam" id="PF00849"/>
    </source>
</evidence>
<dbReference type="EMBL" id="KV425574">
    <property type="protein sequence ID" value="KZT25077.1"/>
    <property type="molecule type" value="Genomic_DNA"/>
</dbReference>
<organism evidence="13 14">
    <name type="scientific">Neolentinus lepideus HHB14362 ss-1</name>
    <dbReference type="NCBI Taxonomy" id="1314782"/>
    <lineage>
        <taxon>Eukaryota</taxon>
        <taxon>Fungi</taxon>
        <taxon>Dikarya</taxon>
        <taxon>Basidiomycota</taxon>
        <taxon>Agaricomycotina</taxon>
        <taxon>Agaricomycetes</taxon>
        <taxon>Gloeophyllales</taxon>
        <taxon>Gloeophyllaceae</taxon>
        <taxon>Neolentinus</taxon>
    </lineage>
</organism>
<evidence type="ECO:0000256" key="6">
    <source>
        <dbReference type="ARBA" id="ARBA00037513"/>
    </source>
</evidence>
<dbReference type="SUPFAM" id="SSF55120">
    <property type="entry name" value="Pseudouridine synthase"/>
    <property type="match status" value="1"/>
</dbReference>
<protein>
    <recommendedName>
        <fullName evidence="8">21S rRNA pseudouridine(2819) synthase</fullName>
        <ecNumber evidence="7">5.4.99.43</ecNumber>
    </recommendedName>
    <alternativeName>
        <fullName evidence="10">Pseudouridine synthase 5</fullName>
    </alternativeName>
    <alternativeName>
        <fullName evidence="9">Pseudouridylate synthase PUS5</fullName>
    </alternativeName>
    <alternativeName>
        <fullName evidence="11">Uracil hydrolyase PUS5</fullName>
    </alternativeName>
</protein>
<keyword evidence="14" id="KW-1185">Reference proteome</keyword>
<dbReference type="InParanoid" id="A0A165SFE9"/>
<comment type="catalytic activity">
    <reaction evidence="5">
        <text>uridine(2819) in 21S rRNA = pseudouridine(2819) in 21S rRNA</text>
        <dbReference type="Rhea" id="RHEA:42556"/>
        <dbReference type="Rhea" id="RHEA-COMP:10113"/>
        <dbReference type="Rhea" id="RHEA-COMP:10114"/>
        <dbReference type="ChEBI" id="CHEBI:65314"/>
        <dbReference type="ChEBI" id="CHEBI:65315"/>
        <dbReference type="EC" id="5.4.99.43"/>
    </reaction>
</comment>
<evidence type="ECO:0000313" key="14">
    <source>
        <dbReference type="Proteomes" id="UP000076761"/>
    </source>
</evidence>
<evidence type="ECO:0000256" key="4">
    <source>
        <dbReference type="ARBA" id="ARBA00023235"/>
    </source>
</evidence>
<evidence type="ECO:0000256" key="5">
    <source>
        <dbReference type="ARBA" id="ARBA00036927"/>
    </source>
</evidence>